<dbReference type="InterPro" id="IPR023772">
    <property type="entry name" value="DNA-bd_HTH_TetR-type_CS"/>
</dbReference>
<dbReference type="SUPFAM" id="SSF48498">
    <property type="entry name" value="Tetracyclin repressor-like, C-terminal domain"/>
    <property type="match status" value="1"/>
</dbReference>
<dbReference type="PROSITE" id="PS50977">
    <property type="entry name" value="HTH_TETR_2"/>
    <property type="match status" value="1"/>
</dbReference>
<protein>
    <submittedName>
        <fullName evidence="7">TetR family transcriptional regulator</fullName>
    </submittedName>
</protein>
<dbReference type="InterPro" id="IPR001647">
    <property type="entry name" value="HTH_TetR"/>
</dbReference>
<dbReference type="InterPro" id="IPR039536">
    <property type="entry name" value="TetR_C_Proteobacteria"/>
</dbReference>
<dbReference type="FunFam" id="1.10.10.60:FF:000141">
    <property type="entry name" value="TetR family transcriptional regulator"/>
    <property type="match status" value="1"/>
</dbReference>
<dbReference type="PRINTS" id="PR00455">
    <property type="entry name" value="HTHTETR"/>
</dbReference>
<dbReference type="PANTHER" id="PTHR30055">
    <property type="entry name" value="HTH-TYPE TRANSCRIPTIONAL REGULATOR RUTR"/>
    <property type="match status" value="1"/>
</dbReference>
<comment type="caution">
    <text evidence="7">The sequence shown here is derived from an EMBL/GenBank/DDBJ whole genome shotgun (WGS) entry which is preliminary data.</text>
</comment>
<keyword evidence="2 4" id="KW-0238">DNA-binding</keyword>
<dbReference type="Proteomes" id="UP000436483">
    <property type="component" value="Unassembled WGS sequence"/>
</dbReference>
<dbReference type="PROSITE" id="PS01081">
    <property type="entry name" value="HTH_TETR_1"/>
    <property type="match status" value="1"/>
</dbReference>
<dbReference type="PANTHER" id="PTHR30055:SF146">
    <property type="entry name" value="HTH-TYPE TRANSCRIPTIONAL DUAL REGULATOR CECR"/>
    <property type="match status" value="1"/>
</dbReference>
<sequence>MSDLKDIAPTEAAVPNHSPSTEEGPENAKRRQILEGARRVFLASGFDGASMGEIAKAAGVSKGTLYVYFDSKERLFSALTLEEKQGLAEVLFKLDVDDPDVRSVLTELGHSYLSRMGRPEHISSIRMVIGAAEKFPALGQAFYEAGPCQGAARLAAYFDRQVEAGRLSIEDTGVAAQHFMDLCVSGLMRRQLFAVGGPPTQDEIRANVRNAVRVFFAAYGPHSQD</sequence>
<dbReference type="AlphaFoldDB" id="A0A7X3MT09"/>
<accession>A0A7X3MT09</accession>
<evidence type="ECO:0000256" key="2">
    <source>
        <dbReference type="ARBA" id="ARBA00023125"/>
    </source>
</evidence>
<dbReference type="RefSeq" id="WP_160885146.1">
    <property type="nucleotide sequence ID" value="NZ_WURB01000009.1"/>
</dbReference>
<proteinExistence type="predicted"/>
<evidence type="ECO:0000313" key="7">
    <source>
        <dbReference type="EMBL" id="MXQ12555.1"/>
    </source>
</evidence>
<evidence type="ECO:0000256" key="4">
    <source>
        <dbReference type="PROSITE-ProRule" id="PRU00335"/>
    </source>
</evidence>
<keyword evidence="3" id="KW-0804">Transcription</keyword>
<evidence type="ECO:0000313" key="8">
    <source>
        <dbReference type="Proteomes" id="UP000436483"/>
    </source>
</evidence>
<dbReference type="Pfam" id="PF14246">
    <property type="entry name" value="TetR_C_7"/>
    <property type="match status" value="1"/>
</dbReference>
<dbReference type="InterPro" id="IPR036271">
    <property type="entry name" value="Tet_transcr_reg_TetR-rel_C_sf"/>
</dbReference>
<evidence type="ECO:0000259" key="6">
    <source>
        <dbReference type="PROSITE" id="PS50977"/>
    </source>
</evidence>
<dbReference type="Pfam" id="PF00440">
    <property type="entry name" value="TetR_N"/>
    <property type="match status" value="1"/>
</dbReference>
<dbReference type="OrthoDB" id="9816431at2"/>
<dbReference type="InterPro" id="IPR050109">
    <property type="entry name" value="HTH-type_TetR-like_transc_reg"/>
</dbReference>
<evidence type="ECO:0000256" key="3">
    <source>
        <dbReference type="ARBA" id="ARBA00023163"/>
    </source>
</evidence>
<name>A0A7X3MT09_9HYPH</name>
<dbReference type="SUPFAM" id="SSF46689">
    <property type="entry name" value="Homeodomain-like"/>
    <property type="match status" value="1"/>
</dbReference>
<dbReference type="GO" id="GO:0003700">
    <property type="term" value="F:DNA-binding transcription factor activity"/>
    <property type="evidence" value="ECO:0007669"/>
    <property type="project" value="TreeGrafter"/>
</dbReference>
<keyword evidence="8" id="KW-1185">Reference proteome</keyword>
<dbReference type="InterPro" id="IPR009057">
    <property type="entry name" value="Homeodomain-like_sf"/>
</dbReference>
<dbReference type="GO" id="GO:0000976">
    <property type="term" value="F:transcription cis-regulatory region binding"/>
    <property type="evidence" value="ECO:0007669"/>
    <property type="project" value="TreeGrafter"/>
</dbReference>
<reference evidence="7 8" key="1">
    <citation type="submission" date="2019-12" db="EMBL/GenBank/DDBJ databases">
        <authorList>
            <person name="Yuan C.-G."/>
        </authorList>
    </citation>
    <scope>NUCLEOTIDE SEQUENCE [LARGE SCALE GENOMIC DNA]</scope>
    <source>
        <strain evidence="7 8">KCTC 23863</strain>
    </source>
</reference>
<feature type="domain" description="HTH tetR-type" evidence="6">
    <location>
        <begin position="27"/>
        <end position="87"/>
    </location>
</feature>
<evidence type="ECO:0000256" key="5">
    <source>
        <dbReference type="SAM" id="MobiDB-lite"/>
    </source>
</evidence>
<evidence type="ECO:0000256" key="1">
    <source>
        <dbReference type="ARBA" id="ARBA00023015"/>
    </source>
</evidence>
<keyword evidence="1" id="KW-0805">Transcription regulation</keyword>
<feature type="region of interest" description="Disordered" evidence="5">
    <location>
        <begin position="1"/>
        <end position="28"/>
    </location>
</feature>
<reference evidence="7 8" key="2">
    <citation type="submission" date="2020-01" db="EMBL/GenBank/DDBJ databases">
        <title>Microvirga sp. nov., an arsenate reduction bacterium isolated from Tibet hotspring sediments.</title>
        <authorList>
            <person name="Xian W.-D."/>
            <person name="Li W.-J."/>
        </authorList>
    </citation>
    <scope>NUCLEOTIDE SEQUENCE [LARGE SCALE GENOMIC DNA]</scope>
    <source>
        <strain evidence="7 8">KCTC 23863</strain>
    </source>
</reference>
<gene>
    <name evidence="7" type="ORF">GR328_14025</name>
</gene>
<organism evidence="7 8">
    <name type="scientific">Microvirga makkahensis</name>
    <dbReference type="NCBI Taxonomy" id="1128670"/>
    <lineage>
        <taxon>Bacteria</taxon>
        <taxon>Pseudomonadati</taxon>
        <taxon>Pseudomonadota</taxon>
        <taxon>Alphaproteobacteria</taxon>
        <taxon>Hyphomicrobiales</taxon>
        <taxon>Methylobacteriaceae</taxon>
        <taxon>Microvirga</taxon>
    </lineage>
</organism>
<dbReference type="Gene3D" id="1.10.357.10">
    <property type="entry name" value="Tetracycline Repressor, domain 2"/>
    <property type="match status" value="1"/>
</dbReference>
<dbReference type="EMBL" id="WURB01000009">
    <property type="protein sequence ID" value="MXQ12555.1"/>
    <property type="molecule type" value="Genomic_DNA"/>
</dbReference>
<dbReference type="Gene3D" id="1.10.10.60">
    <property type="entry name" value="Homeodomain-like"/>
    <property type="match status" value="1"/>
</dbReference>
<feature type="DNA-binding region" description="H-T-H motif" evidence="4">
    <location>
        <begin position="50"/>
        <end position="69"/>
    </location>
</feature>